<evidence type="ECO:0000256" key="1">
    <source>
        <dbReference type="ARBA" id="ARBA00004651"/>
    </source>
</evidence>
<feature type="transmembrane region" description="Helical" evidence="6">
    <location>
        <begin position="112"/>
        <end position="134"/>
    </location>
</feature>
<evidence type="ECO:0000256" key="2">
    <source>
        <dbReference type="ARBA" id="ARBA00022475"/>
    </source>
</evidence>
<feature type="transmembrane region" description="Helical" evidence="6">
    <location>
        <begin position="81"/>
        <end position="106"/>
    </location>
</feature>
<keyword evidence="5 6" id="KW-0472">Membrane</keyword>
<feature type="transmembrane region" description="Helical" evidence="6">
    <location>
        <begin position="353"/>
        <end position="371"/>
    </location>
</feature>
<feature type="transmembrane region" description="Helical" evidence="6">
    <location>
        <begin position="251"/>
        <end position="269"/>
    </location>
</feature>
<comment type="caution">
    <text evidence="7">The sequence shown here is derived from an EMBL/GenBank/DDBJ whole genome shotgun (WGS) entry which is preliminary data.</text>
</comment>
<dbReference type="RefSeq" id="WP_027828552.1">
    <property type="nucleotide sequence ID" value="NZ_AUEH01000022.1"/>
</dbReference>
<feature type="transmembrane region" description="Helical" evidence="6">
    <location>
        <begin position="168"/>
        <end position="188"/>
    </location>
</feature>
<dbReference type="Proteomes" id="UP000050949">
    <property type="component" value="Unassembled WGS sequence"/>
</dbReference>
<feature type="transmembrane region" description="Helical" evidence="6">
    <location>
        <begin position="143"/>
        <end position="162"/>
    </location>
</feature>
<feature type="transmembrane region" description="Helical" evidence="6">
    <location>
        <begin position="42"/>
        <end position="60"/>
    </location>
</feature>
<comment type="subcellular location">
    <subcellularLocation>
        <location evidence="1">Cell membrane</location>
        <topology evidence="1">Multi-pass membrane protein</topology>
    </subcellularLocation>
</comment>
<dbReference type="PATRIC" id="fig|1122147.4.peg.1781"/>
<feature type="transmembrane region" description="Helical" evidence="6">
    <location>
        <begin position="445"/>
        <end position="466"/>
    </location>
</feature>
<dbReference type="OrthoDB" id="9815702at2"/>
<dbReference type="AlphaFoldDB" id="A0A0R1XF37"/>
<feature type="transmembrane region" description="Helical" evidence="6">
    <location>
        <begin position="12"/>
        <end position="30"/>
    </location>
</feature>
<feature type="transmembrane region" description="Helical" evidence="6">
    <location>
        <begin position="290"/>
        <end position="313"/>
    </location>
</feature>
<feature type="transmembrane region" description="Helical" evidence="6">
    <location>
        <begin position="209"/>
        <end position="228"/>
    </location>
</feature>
<dbReference type="Pfam" id="PF01943">
    <property type="entry name" value="Polysacc_synt"/>
    <property type="match status" value="1"/>
</dbReference>
<feature type="transmembrane region" description="Helical" evidence="6">
    <location>
        <begin position="325"/>
        <end position="346"/>
    </location>
</feature>
<dbReference type="eggNOG" id="COG2244">
    <property type="taxonomic scope" value="Bacteria"/>
</dbReference>
<feature type="transmembrane region" description="Helical" evidence="6">
    <location>
        <begin position="415"/>
        <end position="433"/>
    </location>
</feature>
<evidence type="ECO:0000256" key="6">
    <source>
        <dbReference type="SAM" id="Phobius"/>
    </source>
</evidence>
<organism evidence="7 8">
    <name type="scientific">Schleiferilactobacillus harbinensis DSM 16991</name>
    <dbReference type="NCBI Taxonomy" id="1122147"/>
    <lineage>
        <taxon>Bacteria</taxon>
        <taxon>Bacillati</taxon>
        <taxon>Bacillota</taxon>
        <taxon>Bacilli</taxon>
        <taxon>Lactobacillales</taxon>
        <taxon>Lactobacillaceae</taxon>
        <taxon>Schleiferilactobacillus</taxon>
    </lineage>
</organism>
<dbReference type="InterPro" id="IPR002797">
    <property type="entry name" value="Polysacc_synth"/>
</dbReference>
<name>A0A0R1XF37_9LACO</name>
<evidence type="ECO:0000256" key="4">
    <source>
        <dbReference type="ARBA" id="ARBA00022989"/>
    </source>
</evidence>
<dbReference type="PANTHER" id="PTHR30250">
    <property type="entry name" value="PST FAMILY PREDICTED COLANIC ACID TRANSPORTER"/>
    <property type="match status" value="1"/>
</dbReference>
<dbReference type="InterPro" id="IPR050833">
    <property type="entry name" value="Poly_Biosynth_Transport"/>
</dbReference>
<evidence type="ECO:0000313" key="7">
    <source>
        <dbReference type="EMBL" id="KRM28638.1"/>
    </source>
</evidence>
<accession>A0A0R1XF37</accession>
<dbReference type="PANTHER" id="PTHR30250:SF11">
    <property type="entry name" value="O-ANTIGEN TRANSPORTER-RELATED"/>
    <property type="match status" value="1"/>
</dbReference>
<sequence length="479" mass="54496">MRKLFRNFFYNAVYQLFLLLVPVITTPYLSNVVGPAKLGINSTVNFTIQFVMVFGAAAMGQIGTRTIAKAWGKKDHEELRAAFWGLWYIQFVLSAITISIFLFIMLVIKPPYWTYFLLQLPFLLGTMFDISWFFQGIADFGRVVLRNTIVKLVSVAFIFLLVKSPDDLWKYMLILSLGNLLGSSVFWFTIQKFAGRPSRGGFYHLRQSLITIGILMIPQLATQVYTSLDKTILSLFQPAAQVNFYDSSQRIANLVLSVITSITVVMMPYMAASRSDDQQRYLKKSYETTLVVGLFFMSIIMANTRQFVPWFFAESYKPMIPLMEWISLSIIFIPVGGVFANQFALAINRDKQFAIPVVVGAVLSLILNFTFDPILGAHGATMDILIVEFTVMVLRVWIVHMDYDAKDVFHDTPKYLVMGAITVGVGFLLPDLIPSTFFNMAYKSIVMFILYAAMFALGRFELFGDIKRVATRMLRRKLS</sequence>
<evidence type="ECO:0000256" key="3">
    <source>
        <dbReference type="ARBA" id="ARBA00022692"/>
    </source>
</evidence>
<evidence type="ECO:0000313" key="8">
    <source>
        <dbReference type="Proteomes" id="UP000050949"/>
    </source>
</evidence>
<reference evidence="7 8" key="1">
    <citation type="journal article" date="2015" name="Genome Announc.">
        <title>Expanding the biotechnology potential of lactobacilli through comparative genomics of 213 strains and associated genera.</title>
        <authorList>
            <person name="Sun Z."/>
            <person name="Harris H.M."/>
            <person name="McCann A."/>
            <person name="Guo C."/>
            <person name="Argimon S."/>
            <person name="Zhang W."/>
            <person name="Yang X."/>
            <person name="Jeffery I.B."/>
            <person name="Cooney J.C."/>
            <person name="Kagawa T.F."/>
            <person name="Liu W."/>
            <person name="Song Y."/>
            <person name="Salvetti E."/>
            <person name="Wrobel A."/>
            <person name="Rasinkangas P."/>
            <person name="Parkhill J."/>
            <person name="Rea M.C."/>
            <person name="O'Sullivan O."/>
            <person name="Ritari J."/>
            <person name="Douillard F.P."/>
            <person name="Paul Ross R."/>
            <person name="Yang R."/>
            <person name="Briner A.E."/>
            <person name="Felis G.E."/>
            <person name="de Vos W.M."/>
            <person name="Barrangou R."/>
            <person name="Klaenhammer T.R."/>
            <person name="Caufield P.W."/>
            <person name="Cui Y."/>
            <person name="Zhang H."/>
            <person name="O'Toole P.W."/>
        </authorList>
    </citation>
    <scope>NUCLEOTIDE SEQUENCE [LARGE SCALE GENOMIC DNA]</scope>
    <source>
        <strain evidence="7 8">DSM 16991</strain>
    </source>
</reference>
<feature type="transmembrane region" description="Helical" evidence="6">
    <location>
        <begin position="377"/>
        <end position="394"/>
    </location>
</feature>
<evidence type="ECO:0000256" key="5">
    <source>
        <dbReference type="ARBA" id="ARBA00023136"/>
    </source>
</evidence>
<keyword evidence="2" id="KW-1003">Cell membrane</keyword>
<dbReference type="GO" id="GO:0005886">
    <property type="term" value="C:plasma membrane"/>
    <property type="evidence" value="ECO:0007669"/>
    <property type="project" value="UniProtKB-SubCell"/>
</dbReference>
<keyword evidence="4 6" id="KW-1133">Transmembrane helix</keyword>
<proteinExistence type="predicted"/>
<gene>
    <name evidence="7" type="ORF">FC91_GL001723</name>
</gene>
<dbReference type="EMBL" id="AZFW01000030">
    <property type="protein sequence ID" value="KRM28638.1"/>
    <property type="molecule type" value="Genomic_DNA"/>
</dbReference>
<keyword evidence="3 6" id="KW-0812">Transmembrane</keyword>
<protein>
    <submittedName>
        <fullName evidence="7">Polysaccharide repeat unit transport protein</fullName>
    </submittedName>
</protein>